<protein>
    <recommendedName>
        <fullName evidence="7 8">Small ribosomal subunit protein uS5</fullName>
    </recommendedName>
</protein>
<dbReference type="InterPro" id="IPR020568">
    <property type="entry name" value="Ribosomal_Su5_D2-typ_SF"/>
</dbReference>
<name>A0A420W723_9BACT</name>
<dbReference type="Proteomes" id="UP000280881">
    <property type="component" value="Unassembled WGS sequence"/>
</dbReference>
<dbReference type="PROSITE" id="PS50881">
    <property type="entry name" value="S5_DSRBD"/>
    <property type="match status" value="1"/>
</dbReference>
<dbReference type="GO" id="GO:0015935">
    <property type="term" value="C:small ribosomal subunit"/>
    <property type="evidence" value="ECO:0007669"/>
    <property type="project" value="InterPro"/>
</dbReference>
<dbReference type="HAMAP" id="MF_01307_B">
    <property type="entry name" value="Ribosomal_uS5_B"/>
    <property type="match status" value="1"/>
</dbReference>
<dbReference type="Gene3D" id="3.30.230.10">
    <property type="match status" value="1"/>
</dbReference>
<evidence type="ECO:0000256" key="6">
    <source>
        <dbReference type="ARBA" id="ARBA00023274"/>
    </source>
</evidence>
<evidence type="ECO:0000313" key="12">
    <source>
        <dbReference type="Proteomes" id="UP000280881"/>
    </source>
</evidence>
<dbReference type="InterPro" id="IPR005324">
    <property type="entry name" value="Ribosomal_uS5_C"/>
</dbReference>
<sequence>MAKRVKPEGLELKERLVHINRNAKVVTGGRKFSFTAFVVVGDGKGVVGFGRGKAAEVPDAIRKATEDAKKNLIKVPVVDGTIPYEVEAKFGASKVIMRPAAPGTGVIASAPVRAVLESAGVTDVLTKVIGSTNPHTVVRAVLKGLEQLKTPEEFAQLRGVPVEELRKRWKLPGRKVTKEGEIVRR</sequence>
<keyword evidence="4 8" id="KW-0694">RNA-binding</keyword>
<evidence type="ECO:0000256" key="9">
    <source>
        <dbReference type="RuleBase" id="RU003823"/>
    </source>
</evidence>
<dbReference type="NCBIfam" id="TIGR01021">
    <property type="entry name" value="rpsE_bact"/>
    <property type="match status" value="1"/>
</dbReference>
<dbReference type="Pfam" id="PF03719">
    <property type="entry name" value="Ribosomal_S5_C"/>
    <property type="match status" value="1"/>
</dbReference>
<feature type="domain" description="S5 DRBM" evidence="10">
    <location>
        <begin position="12"/>
        <end position="75"/>
    </location>
</feature>
<dbReference type="OrthoDB" id="9809045at2"/>
<dbReference type="AlphaFoldDB" id="A0A420W723"/>
<comment type="similarity">
    <text evidence="2 8 9">Belongs to the universal ribosomal protein uS5 family.</text>
</comment>
<gene>
    <name evidence="8" type="primary">rpsE</name>
    <name evidence="11" type="ORF">C7457_1352</name>
</gene>
<evidence type="ECO:0000256" key="7">
    <source>
        <dbReference type="ARBA" id="ARBA00035255"/>
    </source>
</evidence>
<organism evidence="11 12">
    <name type="scientific">Thermovibrio guaymasensis</name>
    <dbReference type="NCBI Taxonomy" id="240167"/>
    <lineage>
        <taxon>Bacteria</taxon>
        <taxon>Pseudomonadati</taxon>
        <taxon>Aquificota</taxon>
        <taxon>Aquificia</taxon>
        <taxon>Desulfurobacteriales</taxon>
        <taxon>Desulfurobacteriaceae</taxon>
        <taxon>Thermovibrio</taxon>
    </lineage>
</organism>
<comment type="subunit">
    <text evidence="8">Part of the 30S ribosomal subunit. Contacts proteins S4 and S8.</text>
</comment>
<dbReference type="PANTHER" id="PTHR48277">
    <property type="entry name" value="MITOCHONDRIAL RIBOSOMAL PROTEIN S5"/>
    <property type="match status" value="1"/>
</dbReference>
<dbReference type="EMBL" id="RBIE01000002">
    <property type="protein sequence ID" value="RKQ61892.1"/>
    <property type="molecule type" value="Genomic_DNA"/>
</dbReference>
<dbReference type="Gene3D" id="3.30.160.20">
    <property type="match status" value="1"/>
</dbReference>
<dbReference type="InterPro" id="IPR018192">
    <property type="entry name" value="Ribosomal_uS5_N_CS"/>
</dbReference>
<evidence type="ECO:0000256" key="8">
    <source>
        <dbReference type="HAMAP-Rule" id="MF_01307"/>
    </source>
</evidence>
<dbReference type="FunFam" id="3.30.160.20:FF:000001">
    <property type="entry name" value="30S ribosomal protein S5"/>
    <property type="match status" value="1"/>
</dbReference>
<reference evidence="11 12" key="1">
    <citation type="submission" date="2018-10" db="EMBL/GenBank/DDBJ databases">
        <title>Genomic Encyclopedia of Type Strains, Phase IV (KMG-IV): sequencing the most valuable type-strain genomes for metagenomic binning, comparative biology and taxonomic classification.</title>
        <authorList>
            <person name="Goeker M."/>
        </authorList>
    </citation>
    <scope>NUCLEOTIDE SEQUENCE [LARGE SCALE GENOMIC DNA]</scope>
    <source>
        <strain evidence="11 12">DSM 15521</strain>
    </source>
</reference>
<dbReference type="InterPro" id="IPR014721">
    <property type="entry name" value="Ribsml_uS5_D2-typ_fold_subgr"/>
</dbReference>
<dbReference type="GO" id="GO:0006412">
    <property type="term" value="P:translation"/>
    <property type="evidence" value="ECO:0007669"/>
    <property type="project" value="UniProtKB-UniRule"/>
</dbReference>
<comment type="function">
    <text evidence="1 8">Located at the back of the 30S subunit body where it stabilizes the conformation of the head with respect to the body.</text>
</comment>
<keyword evidence="5 8" id="KW-0689">Ribosomal protein</keyword>
<accession>A0A420W723</accession>
<keyword evidence="12" id="KW-1185">Reference proteome</keyword>
<dbReference type="GO" id="GO:0019843">
    <property type="term" value="F:rRNA binding"/>
    <property type="evidence" value="ECO:0007669"/>
    <property type="project" value="UniProtKB-UniRule"/>
</dbReference>
<evidence type="ECO:0000259" key="10">
    <source>
        <dbReference type="PROSITE" id="PS50881"/>
    </source>
</evidence>
<dbReference type="GO" id="GO:0042254">
    <property type="term" value="P:ribosome biogenesis"/>
    <property type="evidence" value="ECO:0007669"/>
    <property type="project" value="UniProtKB-ARBA"/>
</dbReference>
<dbReference type="PROSITE" id="PS00585">
    <property type="entry name" value="RIBOSOMAL_S5"/>
    <property type="match status" value="1"/>
</dbReference>
<comment type="domain">
    <text evidence="8">The N-terminal domain interacts with the head of the 30S subunit; the C-terminal domain interacts with the body and contacts protein S4. The interaction surface between S4 and S5 is involved in control of translational fidelity.</text>
</comment>
<dbReference type="SUPFAM" id="SSF54768">
    <property type="entry name" value="dsRNA-binding domain-like"/>
    <property type="match status" value="1"/>
</dbReference>
<comment type="caution">
    <text evidence="11">The sequence shown here is derived from an EMBL/GenBank/DDBJ whole genome shotgun (WGS) entry which is preliminary data.</text>
</comment>
<evidence type="ECO:0000313" key="11">
    <source>
        <dbReference type="EMBL" id="RKQ61892.1"/>
    </source>
</evidence>
<dbReference type="Pfam" id="PF00333">
    <property type="entry name" value="Ribosomal_S5"/>
    <property type="match status" value="1"/>
</dbReference>
<comment type="function">
    <text evidence="8">With S4 and S12 plays an important role in translational accuracy.</text>
</comment>
<dbReference type="GO" id="GO:0003735">
    <property type="term" value="F:structural constituent of ribosome"/>
    <property type="evidence" value="ECO:0007669"/>
    <property type="project" value="UniProtKB-UniRule"/>
</dbReference>
<dbReference type="GO" id="GO:0005737">
    <property type="term" value="C:cytoplasm"/>
    <property type="evidence" value="ECO:0007669"/>
    <property type="project" value="UniProtKB-ARBA"/>
</dbReference>
<dbReference type="SUPFAM" id="SSF54211">
    <property type="entry name" value="Ribosomal protein S5 domain 2-like"/>
    <property type="match status" value="1"/>
</dbReference>
<dbReference type="InterPro" id="IPR013810">
    <property type="entry name" value="Ribosomal_uS5_N"/>
</dbReference>
<evidence type="ECO:0000256" key="4">
    <source>
        <dbReference type="ARBA" id="ARBA00022884"/>
    </source>
</evidence>
<evidence type="ECO:0000256" key="1">
    <source>
        <dbReference type="ARBA" id="ARBA00003093"/>
    </source>
</evidence>
<dbReference type="InterPro" id="IPR005712">
    <property type="entry name" value="Ribosomal_uS5_bac-type"/>
</dbReference>
<keyword evidence="6 8" id="KW-0687">Ribonucleoprotein</keyword>
<evidence type="ECO:0000256" key="2">
    <source>
        <dbReference type="ARBA" id="ARBA00008945"/>
    </source>
</evidence>
<dbReference type="InterPro" id="IPR000851">
    <property type="entry name" value="Ribosomal_uS5"/>
</dbReference>
<keyword evidence="3 8" id="KW-0699">rRNA-binding</keyword>
<dbReference type="PANTHER" id="PTHR48277:SF1">
    <property type="entry name" value="MITOCHONDRIAL RIBOSOMAL PROTEIN S5"/>
    <property type="match status" value="1"/>
</dbReference>
<dbReference type="FunFam" id="3.30.230.10:FF:000002">
    <property type="entry name" value="30S ribosomal protein S5"/>
    <property type="match status" value="1"/>
</dbReference>
<proteinExistence type="inferred from homology"/>
<dbReference type="RefSeq" id="WP_121171343.1">
    <property type="nucleotide sequence ID" value="NZ_RBIE01000002.1"/>
</dbReference>
<evidence type="ECO:0000256" key="5">
    <source>
        <dbReference type="ARBA" id="ARBA00022980"/>
    </source>
</evidence>
<evidence type="ECO:0000256" key="3">
    <source>
        <dbReference type="ARBA" id="ARBA00022730"/>
    </source>
</evidence>